<comment type="subcellular location">
    <subcellularLocation>
        <location evidence="1">Cell membrane</location>
        <topology evidence="1">Multi-pass membrane protein</topology>
    </subcellularLocation>
</comment>
<evidence type="ECO:0000313" key="7">
    <source>
        <dbReference type="EMBL" id="SJZ32641.1"/>
    </source>
</evidence>
<evidence type="ECO:0000256" key="2">
    <source>
        <dbReference type="ARBA" id="ARBA00022475"/>
    </source>
</evidence>
<feature type="transmembrane region" description="Helical" evidence="6">
    <location>
        <begin position="236"/>
        <end position="259"/>
    </location>
</feature>
<evidence type="ECO:0000256" key="5">
    <source>
        <dbReference type="ARBA" id="ARBA00023136"/>
    </source>
</evidence>
<reference evidence="8" key="1">
    <citation type="submission" date="2017-02" db="EMBL/GenBank/DDBJ databases">
        <authorList>
            <person name="Varghese N."/>
            <person name="Submissions S."/>
        </authorList>
    </citation>
    <scope>NUCLEOTIDE SEQUENCE [LARGE SCALE GENOMIC DNA]</scope>
    <source>
        <strain evidence="8">ATCC 27094</strain>
    </source>
</reference>
<proteinExistence type="predicted"/>
<dbReference type="AlphaFoldDB" id="A0A1T4JR68"/>
<dbReference type="RefSeq" id="WP_085932115.1">
    <property type="nucleotide sequence ID" value="NZ_FUWJ01000001.1"/>
</dbReference>
<keyword evidence="4 6" id="KW-1133">Transmembrane helix</keyword>
<accession>A0A1T4JR68</accession>
<evidence type="ECO:0000256" key="1">
    <source>
        <dbReference type="ARBA" id="ARBA00004651"/>
    </source>
</evidence>
<feature type="transmembrane region" description="Helical" evidence="6">
    <location>
        <begin position="48"/>
        <end position="70"/>
    </location>
</feature>
<dbReference type="InterPro" id="IPR043428">
    <property type="entry name" value="LivM-like"/>
</dbReference>
<feature type="transmembrane region" description="Helical" evidence="6">
    <location>
        <begin position="350"/>
        <end position="369"/>
    </location>
</feature>
<keyword evidence="3 6" id="KW-0812">Transmembrane</keyword>
<feature type="transmembrane region" description="Helical" evidence="6">
    <location>
        <begin position="397"/>
        <end position="415"/>
    </location>
</feature>
<evidence type="ECO:0000313" key="8">
    <source>
        <dbReference type="Proteomes" id="UP000190092"/>
    </source>
</evidence>
<feature type="transmembrane region" description="Helical" evidence="6">
    <location>
        <begin position="271"/>
        <end position="297"/>
    </location>
</feature>
<dbReference type="Pfam" id="PF02653">
    <property type="entry name" value="BPD_transp_2"/>
    <property type="match status" value="1"/>
</dbReference>
<keyword evidence="5 6" id="KW-0472">Membrane</keyword>
<evidence type="ECO:0000256" key="4">
    <source>
        <dbReference type="ARBA" id="ARBA00022989"/>
    </source>
</evidence>
<dbReference type="EMBL" id="FUWJ01000001">
    <property type="protein sequence ID" value="SJZ32641.1"/>
    <property type="molecule type" value="Genomic_DNA"/>
</dbReference>
<dbReference type="OrthoDB" id="9804361at2"/>
<feature type="transmembrane region" description="Helical" evidence="6">
    <location>
        <begin position="309"/>
        <end position="329"/>
    </location>
</feature>
<evidence type="ECO:0000256" key="6">
    <source>
        <dbReference type="SAM" id="Phobius"/>
    </source>
</evidence>
<feature type="transmembrane region" description="Helical" evidence="6">
    <location>
        <begin position="187"/>
        <end position="205"/>
    </location>
</feature>
<dbReference type="GO" id="GO:0015658">
    <property type="term" value="F:branched-chain amino acid transmembrane transporter activity"/>
    <property type="evidence" value="ECO:0007669"/>
    <property type="project" value="InterPro"/>
</dbReference>
<keyword evidence="2" id="KW-1003">Cell membrane</keyword>
<keyword evidence="8" id="KW-1185">Reference proteome</keyword>
<dbReference type="PANTHER" id="PTHR30482:SF17">
    <property type="entry name" value="ABC TRANSPORTER ATP-BINDING PROTEIN"/>
    <property type="match status" value="1"/>
</dbReference>
<dbReference type="Proteomes" id="UP000190092">
    <property type="component" value="Unassembled WGS sequence"/>
</dbReference>
<feature type="transmembrane region" description="Helical" evidence="6">
    <location>
        <begin position="22"/>
        <end position="41"/>
    </location>
</feature>
<feature type="transmembrane region" description="Helical" evidence="6">
    <location>
        <begin position="108"/>
        <end position="129"/>
    </location>
</feature>
<dbReference type="CDD" id="cd06581">
    <property type="entry name" value="TM_PBP1_LivM_like"/>
    <property type="match status" value="1"/>
</dbReference>
<dbReference type="STRING" id="225324.SAMN02745126_00369"/>
<gene>
    <name evidence="7" type="ORF">SAMN02745126_00369</name>
</gene>
<organism evidence="7 8">
    <name type="scientific">Enhydrobacter aerosaccus</name>
    <dbReference type="NCBI Taxonomy" id="225324"/>
    <lineage>
        <taxon>Bacteria</taxon>
        <taxon>Pseudomonadati</taxon>
        <taxon>Pseudomonadota</taxon>
        <taxon>Alphaproteobacteria</taxon>
        <taxon>Hyphomicrobiales</taxon>
        <taxon>Enhydrobacter</taxon>
    </lineage>
</organism>
<name>A0A1T4JR68_9HYPH</name>
<sequence>MSERTGAAPAFAAPPLPTGRGAGFLAIFGPWIAAAVLLAVLPQVLSSGLALSTLSLMGMMIIFALSYNMLLGQTGLLSFGQAVFFGLGGFLTVHAMNAFTADGPPLPLVALPLVGAAAGLFFGIVFGAVSTRRAGTTFAMITLGIGELVSSSALILRHFFGGEEGVSTDRTGLAPFLGLTFGSQLQVYYLISGWCFVSVAAMYALTRTPFGRICNAVRDNPHRVAFIGYDPQRVRFLSFSLSGLFAGIAGALAAINFEIMNAGQLGATQSGTVILMAFIGGVGSFGGPIIGAILVTYLQVALSDITDAWQLYFGLLFIAMVMFAPDGIAGLLARQQPLLRGRQLHRVLPAYALALVPGLAAVAGLSLAVEMTNRLTVHAGDGPAMSFLHVPLRADAIVPWLVAAILFAGGGWLFLRAAGVARQAYDEALAVVQGRGRTS</sequence>
<feature type="transmembrane region" description="Helical" evidence="6">
    <location>
        <begin position="76"/>
        <end position="96"/>
    </location>
</feature>
<dbReference type="InterPro" id="IPR001851">
    <property type="entry name" value="ABC_transp_permease"/>
</dbReference>
<dbReference type="PANTHER" id="PTHR30482">
    <property type="entry name" value="HIGH-AFFINITY BRANCHED-CHAIN AMINO ACID TRANSPORT SYSTEM PERMEASE"/>
    <property type="match status" value="1"/>
</dbReference>
<dbReference type="GO" id="GO:0005886">
    <property type="term" value="C:plasma membrane"/>
    <property type="evidence" value="ECO:0007669"/>
    <property type="project" value="UniProtKB-SubCell"/>
</dbReference>
<protein>
    <submittedName>
        <fullName evidence="7">Amino acid/amide ABC transporter membrane protein 2, HAAT family</fullName>
    </submittedName>
</protein>
<evidence type="ECO:0000256" key="3">
    <source>
        <dbReference type="ARBA" id="ARBA00022692"/>
    </source>
</evidence>